<name>A0A174HAG3_9FIRM</name>
<organism evidence="2 3">
    <name type="scientific">Faecalicatena contorta</name>
    <dbReference type="NCBI Taxonomy" id="39482"/>
    <lineage>
        <taxon>Bacteria</taxon>
        <taxon>Bacillati</taxon>
        <taxon>Bacillota</taxon>
        <taxon>Clostridia</taxon>
        <taxon>Lachnospirales</taxon>
        <taxon>Lachnospiraceae</taxon>
        <taxon>Faecalicatena</taxon>
    </lineage>
</organism>
<keyword evidence="1" id="KW-0812">Transmembrane</keyword>
<keyword evidence="1" id="KW-1133">Transmembrane helix</keyword>
<evidence type="ECO:0000313" key="2">
    <source>
        <dbReference type="EMBL" id="CUO70296.1"/>
    </source>
</evidence>
<accession>A0A174HAG3</accession>
<evidence type="ECO:0000256" key="1">
    <source>
        <dbReference type="SAM" id="Phobius"/>
    </source>
</evidence>
<dbReference type="Proteomes" id="UP000095544">
    <property type="component" value="Unassembled WGS sequence"/>
</dbReference>
<feature type="transmembrane region" description="Helical" evidence="1">
    <location>
        <begin position="21"/>
        <end position="40"/>
    </location>
</feature>
<reference evidence="2 3" key="1">
    <citation type="submission" date="2015-09" db="EMBL/GenBank/DDBJ databases">
        <authorList>
            <consortium name="Pathogen Informatics"/>
        </authorList>
    </citation>
    <scope>NUCLEOTIDE SEQUENCE [LARGE SCALE GENOMIC DNA]</scope>
    <source>
        <strain evidence="2 3">2789STDY5834876</strain>
    </source>
</reference>
<proteinExistence type="predicted"/>
<sequence>MPKQNYESLIYKNKFLRACKTALIVLLISAVVLAPTLWIWDQSVQERQALREAKNVVLNMNLLSLEYYGSPTSIMDRTRSSGIVKSAEEEIVSYSGAEGEIHLVSWNTRKNCVDTMSYRKGRFLVQYQYDSTDDTDTWEVYWKIHQYAD</sequence>
<dbReference type="RefSeq" id="WP_055153969.1">
    <property type="nucleotide sequence ID" value="NZ_CYZU01000029.1"/>
</dbReference>
<keyword evidence="1" id="KW-0472">Membrane</keyword>
<dbReference type="OrthoDB" id="2051812at2"/>
<protein>
    <submittedName>
        <fullName evidence="2">Uncharacterized protein</fullName>
    </submittedName>
</protein>
<dbReference type="EMBL" id="CYZU01000029">
    <property type="protein sequence ID" value="CUO70296.1"/>
    <property type="molecule type" value="Genomic_DNA"/>
</dbReference>
<evidence type="ECO:0000313" key="3">
    <source>
        <dbReference type="Proteomes" id="UP000095544"/>
    </source>
</evidence>
<dbReference type="STRING" id="39482.ERS852491_03021"/>
<gene>
    <name evidence="2" type="ORF">ERS852491_03021</name>
</gene>
<dbReference type="AlphaFoldDB" id="A0A174HAG3"/>